<reference evidence="2 3" key="1">
    <citation type="journal article" date="2021" name="Commun. Biol.">
        <title>The genome of Shorea leprosula (Dipterocarpaceae) highlights the ecological relevance of drought in aseasonal tropical rainforests.</title>
        <authorList>
            <person name="Ng K.K.S."/>
            <person name="Kobayashi M.J."/>
            <person name="Fawcett J.A."/>
            <person name="Hatakeyama M."/>
            <person name="Paape T."/>
            <person name="Ng C.H."/>
            <person name="Ang C.C."/>
            <person name="Tnah L.H."/>
            <person name="Lee C.T."/>
            <person name="Nishiyama T."/>
            <person name="Sese J."/>
            <person name="O'Brien M.J."/>
            <person name="Copetti D."/>
            <person name="Mohd Noor M.I."/>
            <person name="Ong R.C."/>
            <person name="Putra M."/>
            <person name="Sireger I.Z."/>
            <person name="Indrioko S."/>
            <person name="Kosugi Y."/>
            <person name="Izuno A."/>
            <person name="Isagi Y."/>
            <person name="Lee S.L."/>
            <person name="Shimizu K.K."/>
        </authorList>
    </citation>
    <scope>NUCLEOTIDE SEQUENCE [LARGE SCALE GENOMIC DNA]</scope>
    <source>
        <strain evidence="2">214</strain>
    </source>
</reference>
<feature type="region of interest" description="Disordered" evidence="1">
    <location>
        <begin position="1"/>
        <end position="37"/>
    </location>
</feature>
<accession>A0AAV5LHI8</accession>
<keyword evidence="3" id="KW-1185">Reference proteome</keyword>
<gene>
    <name evidence="2" type="ORF">SLEP1_g44440</name>
</gene>
<comment type="caution">
    <text evidence="2">The sequence shown here is derived from an EMBL/GenBank/DDBJ whole genome shotgun (WGS) entry which is preliminary data.</text>
</comment>
<protein>
    <submittedName>
        <fullName evidence="2">Uncharacterized protein</fullName>
    </submittedName>
</protein>
<name>A0AAV5LHI8_9ROSI</name>
<dbReference type="EMBL" id="BPVZ01000115">
    <property type="protein sequence ID" value="GKV36292.1"/>
    <property type="molecule type" value="Genomic_DNA"/>
</dbReference>
<dbReference type="Proteomes" id="UP001054252">
    <property type="component" value="Unassembled WGS sequence"/>
</dbReference>
<feature type="compositionally biased region" description="Basic and acidic residues" evidence="1">
    <location>
        <begin position="25"/>
        <end position="37"/>
    </location>
</feature>
<proteinExistence type="predicted"/>
<evidence type="ECO:0000313" key="3">
    <source>
        <dbReference type="Proteomes" id="UP001054252"/>
    </source>
</evidence>
<sequence>MHSSIGTGSLAYPVGSKVMDMGPSSKDERQRETIVKS</sequence>
<organism evidence="2 3">
    <name type="scientific">Rubroshorea leprosula</name>
    <dbReference type="NCBI Taxonomy" id="152421"/>
    <lineage>
        <taxon>Eukaryota</taxon>
        <taxon>Viridiplantae</taxon>
        <taxon>Streptophyta</taxon>
        <taxon>Embryophyta</taxon>
        <taxon>Tracheophyta</taxon>
        <taxon>Spermatophyta</taxon>
        <taxon>Magnoliopsida</taxon>
        <taxon>eudicotyledons</taxon>
        <taxon>Gunneridae</taxon>
        <taxon>Pentapetalae</taxon>
        <taxon>rosids</taxon>
        <taxon>malvids</taxon>
        <taxon>Malvales</taxon>
        <taxon>Dipterocarpaceae</taxon>
        <taxon>Rubroshorea</taxon>
    </lineage>
</organism>
<dbReference type="AlphaFoldDB" id="A0AAV5LHI8"/>
<evidence type="ECO:0000256" key="1">
    <source>
        <dbReference type="SAM" id="MobiDB-lite"/>
    </source>
</evidence>
<evidence type="ECO:0000313" key="2">
    <source>
        <dbReference type="EMBL" id="GKV36292.1"/>
    </source>
</evidence>